<dbReference type="OrthoDB" id="40953at2759"/>
<dbReference type="PROSITE" id="PS50188">
    <property type="entry name" value="B302_SPRY"/>
    <property type="match status" value="1"/>
</dbReference>
<evidence type="ECO:0000256" key="1">
    <source>
        <dbReference type="ARBA" id="ARBA00021772"/>
    </source>
</evidence>
<dbReference type="AlphaFoldDB" id="A0A834R4V4"/>
<name>A0A834R4V4_SARSC</name>
<dbReference type="SUPFAM" id="SSF49899">
    <property type="entry name" value="Concanavalin A-like lectins/glucanases"/>
    <property type="match status" value="1"/>
</dbReference>
<dbReference type="CDD" id="cd12880">
    <property type="entry name" value="SPRYD7"/>
    <property type="match status" value="1"/>
</dbReference>
<evidence type="ECO:0000313" key="5">
    <source>
        <dbReference type="Proteomes" id="UP000070412"/>
    </source>
</evidence>
<dbReference type="Gene3D" id="2.60.120.920">
    <property type="match status" value="1"/>
</dbReference>
<dbReference type="InterPro" id="IPR043136">
    <property type="entry name" value="B30.2/SPRY_sf"/>
</dbReference>
<dbReference type="InterPro" id="IPR035766">
    <property type="entry name" value="SPRYD7"/>
</dbReference>
<protein>
    <recommendedName>
        <fullName evidence="1">SPRY domain-containing protein 7</fullName>
    </recommendedName>
</protein>
<dbReference type="EnsemblMetazoa" id="SSS_7870s_mrna">
    <property type="protein sequence ID" value="KAF7490397.1"/>
    <property type="gene ID" value="SSS_7870"/>
</dbReference>
<dbReference type="Proteomes" id="UP000070412">
    <property type="component" value="Unassembled WGS sequence"/>
</dbReference>
<feature type="domain" description="B30.2/SPRY" evidence="2">
    <location>
        <begin position="1"/>
        <end position="158"/>
    </location>
</feature>
<dbReference type="EMBL" id="WVUK01000062">
    <property type="protein sequence ID" value="KAF7490397.1"/>
    <property type="molecule type" value="Genomic_DNA"/>
</dbReference>
<reference evidence="4" key="3">
    <citation type="submission" date="2022-06" db="UniProtKB">
        <authorList>
            <consortium name="EnsemblMetazoa"/>
        </authorList>
    </citation>
    <scope>IDENTIFICATION</scope>
</reference>
<organism evidence="3">
    <name type="scientific">Sarcoptes scabiei</name>
    <name type="common">Itch mite</name>
    <name type="synonym">Acarus scabiei</name>
    <dbReference type="NCBI Taxonomy" id="52283"/>
    <lineage>
        <taxon>Eukaryota</taxon>
        <taxon>Metazoa</taxon>
        <taxon>Ecdysozoa</taxon>
        <taxon>Arthropoda</taxon>
        <taxon>Chelicerata</taxon>
        <taxon>Arachnida</taxon>
        <taxon>Acari</taxon>
        <taxon>Acariformes</taxon>
        <taxon>Sarcoptiformes</taxon>
        <taxon>Astigmata</taxon>
        <taxon>Psoroptidia</taxon>
        <taxon>Sarcoptoidea</taxon>
        <taxon>Sarcoptidae</taxon>
        <taxon>Sarcoptinae</taxon>
        <taxon>Sarcoptes</taxon>
    </lineage>
</organism>
<evidence type="ECO:0000313" key="3">
    <source>
        <dbReference type="EMBL" id="KAF7490397.1"/>
    </source>
</evidence>
<dbReference type="SMART" id="SM00449">
    <property type="entry name" value="SPRY"/>
    <property type="match status" value="1"/>
</dbReference>
<sequence length="171" mass="19120">MDYLFCLNRCFGDDVVLIKKGHRICGTGGAITNYPIVQNKAYFEAKIQQSGTFGIGLATKNVDLNSIPLGTDDQSWVLRQDGSIVHNNTILYQNPISIQEGDIVSITYDHIQLKFFLNNDPINYEVLNVKGSEIFPVVCVDNGSIIDMIFKNFNYQPPPSFDAILIEKALL</sequence>
<gene>
    <name evidence="3" type="ORF">SSS_7870</name>
</gene>
<reference evidence="3" key="2">
    <citation type="submission" date="2020-01" db="EMBL/GenBank/DDBJ databases">
        <authorList>
            <person name="Korhonen P.K.K."/>
            <person name="Guangxu M.G."/>
            <person name="Wang T.W."/>
            <person name="Stroehlein A.J.S."/>
            <person name="Young N.D."/>
            <person name="Ang C.-S.A."/>
            <person name="Fernando D.W.F."/>
            <person name="Lu H.L."/>
            <person name="Taylor S.T."/>
            <person name="Ehtesham M.E.M."/>
            <person name="Najaraj S.H.N."/>
            <person name="Harsha G.H.G."/>
            <person name="Madugundu A.M."/>
            <person name="Renuse S.R."/>
            <person name="Holt D.H."/>
            <person name="Pandey A.P."/>
            <person name="Papenfuss A.P."/>
            <person name="Gasser R.B.G."/>
            <person name="Fischer K.F."/>
        </authorList>
    </citation>
    <scope>NUCLEOTIDE SEQUENCE</scope>
    <source>
        <strain evidence="3">SSS_KF_BRIS2020</strain>
    </source>
</reference>
<dbReference type="InterPro" id="IPR001870">
    <property type="entry name" value="B30.2/SPRY"/>
</dbReference>
<reference evidence="5" key="1">
    <citation type="journal article" date="2020" name="PLoS Negl. Trop. Dis.">
        <title>High-quality nuclear genome for Sarcoptes scabiei-A critical resource for a neglected parasite.</title>
        <authorList>
            <person name="Korhonen P.K."/>
            <person name="Gasser R.B."/>
            <person name="Ma G."/>
            <person name="Wang T."/>
            <person name="Stroehlein A.J."/>
            <person name="Young N.D."/>
            <person name="Ang C.S."/>
            <person name="Fernando D.D."/>
            <person name="Lu H.C."/>
            <person name="Taylor S."/>
            <person name="Reynolds S.L."/>
            <person name="Mofiz E."/>
            <person name="Najaraj S.H."/>
            <person name="Gowda H."/>
            <person name="Madugundu A."/>
            <person name="Renuse S."/>
            <person name="Holt D."/>
            <person name="Pandey A."/>
            <person name="Papenfuss A.T."/>
            <person name="Fischer K."/>
        </authorList>
    </citation>
    <scope>NUCLEOTIDE SEQUENCE [LARGE SCALE GENOMIC DNA]</scope>
</reference>
<evidence type="ECO:0000259" key="2">
    <source>
        <dbReference type="PROSITE" id="PS50188"/>
    </source>
</evidence>
<keyword evidence="5" id="KW-1185">Reference proteome</keyword>
<dbReference type="PANTHER" id="PTHR20951">
    <property type="entry name" value="C13ORF1 PROTEIN-RELATED"/>
    <property type="match status" value="1"/>
</dbReference>
<dbReference type="InterPro" id="IPR013320">
    <property type="entry name" value="ConA-like_dom_sf"/>
</dbReference>
<evidence type="ECO:0000313" key="4">
    <source>
        <dbReference type="EnsemblMetazoa" id="KAF7490397.1"/>
    </source>
</evidence>
<proteinExistence type="predicted"/>
<dbReference type="PANTHER" id="PTHR20951:SF2">
    <property type="entry name" value="SPRY DOMAIN-CONTAINING PROTEIN 7"/>
    <property type="match status" value="1"/>
</dbReference>
<dbReference type="InterPro" id="IPR003877">
    <property type="entry name" value="SPRY_dom"/>
</dbReference>
<dbReference type="Pfam" id="PF00622">
    <property type="entry name" value="SPRY"/>
    <property type="match status" value="1"/>
</dbReference>
<accession>A0A834R4V4</accession>